<keyword evidence="10" id="KW-0378">Hydrolase</keyword>
<dbReference type="PROSITE" id="PS50294">
    <property type="entry name" value="WD_REPEATS_REGION"/>
    <property type="match status" value="2"/>
</dbReference>
<dbReference type="InterPro" id="IPR019775">
    <property type="entry name" value="WD40_repeat_CS"/>
</dbReference>
<evidence type="ECO:0000256" key="1">
    <source>
        <dbReference type="ARBA" id="ARBA00001966"/>
    </source>
</evidence>
<accession>A0AAV6TXZ2</accession>
<dbReference type="NCBIfam" id="TIGR00604">
    <property type="entry name" value="rad3"/>
    <property type="match status" value="1"/>
</dbReference>
<dbReference type="FunFam" id="2.130.10.10:FF:000122">
    <property type="entry name" value="THO complex subunit 3"/>
    <property type="match status" value="1"/>
</dbReference>
<dbReference type="SUPFAM" id="SSF50978">
    <property type="entry name" value="WD40 repeat-like"/>
    <property type="match status" value="1"/>
</dbReference>
<dbReference type="InterPro" id="IPR002464">
    <property type="entry name" value="DNA/RNA_helicase_DEAH_CS"/>
</dbReference>
<dbReference type="GO" id="GO:0051539">
    <property type="term" value="F:4 iron, 4 sulfur cluster binding"/>
    <property type="evidence" value="ECO:0007669"/>
    <property type="project" value="UniProtKB-KW"/>
</dbReference>
<evidence type="ECO:0000256" key="5">
    <source>
        <dbReference type="ARBA" id="ARBA00022574"/>
    </source>
</evidence>
<dbReference type="PROSITE" id="PS50082">
    <property type="entry name" value="WD_REPEATS_2"/>
    <property type="match status" value="3"/>
</dbReference>
<keyword evidence="5 21" id="KW-0853">WD repeat</keyword>
<evidence type="ECO:0000313" key="24">
    <source>
        <dbReference type="Proteomes" id="UP000827092"/>
    </source>
</evidence>
<dbReference type="EC" id="5.6.2.3" evidence="18"/>
<dbReference type="GO" id="GO:0046872">
    <property type="term" value="F:metal ion binding"/>
    <property type="evidence" value="ECO:0007669"/>
    <property type="project" value="UniProtKB-KW"/>
</dbReference>
<dbReference type="GO" id="GO:0006289">
    <property type="term" value="P:nucleotide-excision repair"/>
    <property type="evidence" value="ECO:0007669"/>
    <property type="project" value="TreeGrafter"/>
</dbReference>
<dbReference type="PANTHER" id="PTHR11472">
    <property type="entry name" value="DNA REPAIR DEAD HELICASE RAD3/XP-D SUBFAMILY MEMBER"/>
    <property type="match status" value="1"/>
</dbReference>
<dbReference type="InterPro" id="IPR027417">
    <property type="entry name" value="P-loop_NTPase"/>
</dbReference>
<dbReference type="PROSITE" id="PS00678">
    <property type="entry name" value="WD_REPEATS_1"/>
    <property type="match status" value="1"/>
</dbReference>
<dbReference type="Pfam" id="PF25174">
    <property type="entry name" value="Beta-prop_THOC3"/>
    <property type="match status" value="1"/>
</dbReference>
<dbReference type="GO" id="GO:1990918">
    <property type="term" value="P:double-strand break repair involved in meiotic recombination"/>
    <property type="evidence" value="ECO:0007669"/>
    <property type="project" value="TreeGrafter"/>
</dbReference>
<dbReference type="InterPro" id="IPR010614">
    <property type="entry name" value="RAD3-like_helicase_DEAD"/>
</dbReference>
<keyword evidence="11" id="KW-0347">Helicase</keyword>
<keyword evidence="17" id="KW-0539">Nucleus</keyword>
<dbReference type="PROSITE" id="PS51193">
    <property type="entry name" value="HELICASE_ATP_BIND_2"/>
    <property type="match status" value="1"/>
</dbReference>
<dbReference type="Proteomes" id="UP000827092">
    <property type="component" value="Unassembled WGS sequence"/>
</dbReference>
<evidence type="ECO:0000256" key="12">
    <source>
        <dbReference type="ARBA" id="ARBA00022840"/>
    </source>
</evidence>
<feature type="repeat" description="WD" evidence="21">
    <location>
        <begin position="1076"/>
        <end position="1110"/>
    </location>
</feature>
<dbReference type="InterPro" id="IPR045028">
    <property type="entry name" value="DinG/Rad3-like"/>
</dbReference>
<evidence type="ECO:0000256" key="7">
    <source>
        <dbReference type="ARBA" id="ARBA00022737"/>
    </source>
</evidence>
<dbReference type="CDD" id="cd18788">
    <property type="entry name" value="SF2_C_XPD"/>
    <property type="match status" value="1"/>
</dbReference>
<keyword evidence="6" id="KW-0479">Metal-binding</keyword>
<sequence>MESPTVNNSGSKFAGTDKMTSSKAYTIGGVPIMFPYRAYPSQITMMDKIVKCLNKKDNCLLESPTGSGKSLALLCACLGWQKKCIKVHQDLEMALEENASAIRTEKTAADNLERAADEARAKELLETFKKQTETENINESFTKSVKNENLNESIKIESPGEAEAKLNSTVQRLKARMQKKEQSKRHIVYLGDDGSEDMEDFKPTKKFRSSFESVTAKPLFSTTPESGDTVKENLDARFKSLKCSDCSCDKGEEPEKTPMKIPTIYFGTRTHKQVAQIISELKKTPYRDTPMTILSSRERTCIHPSVKGKDNKNEACEELLKQKGGPGCHFYRNSKKISHFSPSHLSDAFDLQEFVNICRRARACPYYSARELLSGSHIVFCPYNYLVDPLIRSALKINMKDSILVMDEAHNIEDSARDAATGTLSLAQLESAVSNLEFVAKSKKEKSECYRAIAKVLTNLVKWLKANADSLTDYSSFDSSTKVWSGDELIAIMNILELGPQFFPNFITSFEAILEEENDKENLEMIQDMDEFKLLGATISCGRTLVQTLTYLYKNELIYVPDYRFCVTKRQNQFRGRRSLPHHPFELTLQFLCLNPGVAFSDLRDVTHSIIVASGTLSPLTSFESELGVPFKLTLEANHVVSSDKTWVGTIGRGPNNTALSATFSVASTYDFQDDVGQLVYEVCSVIPHGVLCFLPSYGMLEKLAARWKQTGMWGKLESLKVVVQEPRRQGEFEQVIDRFYSAVNENRHGALLFAVCRGKVSEGIDFADNFARAVITIGIPFPNYKDAQVDLKKKYNDKYSEQRKLMKGSEWYETQAFRALNQALGRCIRHRNDFGALIIVDERFQKNKQYPLALSKWIRGRMEHFQSFSQALTSLNAFAERTGLKEAICDENDCTSKEHTFKGHSESVDQLCWHPSNPDLLSTASLDKTVRIWDAKSQRSIANIQTKGENINICWSPNGQTIAVGNKEDLVTFIDVRTHKIIADQQFKFEVNELSWNMDNSHFFLTNGQGCIYILSYPDLQIRQILNAHPANCICIEFDKTGKYFATGSVDALVSLWDVETLVCVRTFSRLEWPVRTISFSYDGNMLASASEDHLVDIADVNTGEKIAEVPCESPTFTVAWHPKKHLLAFACDDKDKHMRERDAGTVKLFGLACET</sequence>
<evidence type="ECO:0000259" key="22">
    <source>
        <dbReference type="PROSITE" id="PS51193"/>
    </source>
</evidence>
<keyword evidence="9" id="KW-0227">DNA damage</keyword>
<dbReference type="GO" id="GO:0043139">
    <property type="term" value="F:5'-3' DNA helicase activity"/>
    <property type="evidence" value="ECO:0007669"/>
    <property type="project" value="UniProtKB-EC"/>
</dbReference>
<name>A0AAV6TXZ2_9ARAC</name>
<keyword evidence="12" id="KW-0067">ATP-binding</keyword>
<dbReference type="Gene3D" id="3.40.50.300">
    <property type="entry name" value="P-loop containing nucleotide triphosphate hydrolases"/>
    <property type="match status" value="3"/>
</dbReference>
<dbReference type="SMART" id="SM00488">
    <property type="entry name" value="DEXDc2"/>
    <property type="match status" value="1"/>
</dbReference>
<dbReference type="GO" id="GO:0005524">
    <property type="term" value="F:ATP binding"/>
    <property type="evidence" value="ECO:0007669"/>
    <property type="project" value="UniProtKB-KW"/>
</dbReference>
<dbReference type="AlphaFoldDB" id="A0AAV6TXZ2"/>
<protein>
    <recommendedName>
        <fullName evidence="18">DNA 5'-3' helicase</fullName>
        <ecNumber evidence="18">5.6.2.3</ecNumber>
    </recommendedName>
    <alternativeName>
        <fullName evidence="20">DNA 5'-3' helicase FANCJ</fullName>
    </alternativeName>
</protein>
<dbReference type="InterPro" id="IPR015943">
    <property type="entry name" value="WD40/YVTN_repeat-like_dom_sf"/>
</dbReference>
<dbReference type="GO" id="GO:0016818">
    <property type="term" value="F:hydrolase activity, acting on acid anhydrides, in phosphorus-containing anhydrides"/>
    <property type="evidence" value="ECO:0007669"/>
    <property type="project" value="InterPro"/>
</dbReference>
<evidence type="ECO:0000256" key="19">
    <source>
        <dbReference type="ARBA" id="ARBA00048954"/>
    </source>
</evidence>
<reference evidence="23 24" key="1">
    <citation type="journal article" date="2022" name="Nat. Ecol. Evol.">
        <title>A masculinizing supergene underlies an exaggerated male reproductive morph in a spider.</title>
        <authorList>
            <person name="Hendrickx F."/>
            <person name="De Corte Z."/>
            <person name="Sonet G."/>
            <person name="Van Belleghem S.M."/>
            <person name="Kostlbacher S."/>
            <person name="Vangestel C."/>
        </authorList>
    </citation>
    <scope>NUCLEOTIDE SEQUENCE [LARGE SCALE GENOMIC DNA]</scope>
    <source>
        <strain evidence="23">W744_W776</strain>
    </source>
</reference>
<evidence type="ECO:0000256" key="11">
    <source>
        <dbReference type="ARBA" id="ARBA00022806"/>
    </source>
</evidence>
<evidence type="ECO:0000256" key="4">
    <source>
        <dbReference type="ARBA" id="ARBA00022485"/>
    </source>
</evidence>
<keyword evidence="7" id="KW-0677">Repeat</keyword>
<dbReference type="GO" id="GO:0005634">
    <property type="term" value="C:nucleus"/>
    <property type="evidence" value="ECO:0007669"/>
    <property type="project" value="UniProtKB-SubCell"/>
</dbReference>
<evidence type="ECO:0000256" key="3">
    <source>
        <dbReference type="ARBA" id="ARBA00008792"/>
    </source>
</evidence>
<keyword evidence="14" id="KW-0411">Iron-sulfur</keyword>
<dbReference type="GO" id="GO:0003677">
    <property type="term" value="F:DNA binding"/>
    <property type="evidence" value="ECO:0007669"/>
    <property type="project" value="InterPro"/>
</dbReference>
<dbReference type="PANTHER" id="PTHR11472:SF47">
    <property type="entry name" value="FANCONI ANEMIA GROUP J PROTEIN"/>
    <property type="match status" value="1"/>
</dbReference>
<evidence type="ECO:0000256" key="21">
    <source>
        <dbReference type="PROSITE-ProRule" id="PRU00221"/>
    </source>
</evidence>
<keyword evidence="24" id="KW-1185">Reference proteome</keyword>
<keyword evidence="16" id="KW-0413">Isomerase</keyword>
<evidence type="ECO:0000256" key="9">
    <source>
        <dbReference type="ARBA" id="ARBA00022763"/>
    </source>
</evidence>
<evidence type="ECO:0000256" key="2">
    <source>
        <dbReference type="ARBA" id="ARBA00004123"/>
    </source>
</evidence>
<feature type="repeat" description="WD" evidence="21">
    <location>
        <begin position="1027"/>
        <end position="1068"/>
    </location>
</feature>
<evidence type="ECO:0000256" key="8">
    <source>
        <dbReference type="ARBA" id="ARBA00022741"/>
    </source>
</evidence>
<comment type="similarity">
    <text evidence="3">Belongs to the DEAD box helicase family. DEAH subfamily.</text>
</comment>
<comment type="subcellular location">
    <subcellularLocation>
        <location evidence="2">Nucleus</location>
    </subcellularLocation>
</comment>
<dbReference type="InterPro" id="IPR006555">
    <property type="entry name" value="ATP-dep_Helicase_C"/>
</dbReference>
<comment type="cofactor">
    <cofactor evidence="1">
        <name>[4Fe-4S] cluster</name>
        <dbReference type="ChEBI" id="CHEBI:49883"/>
    </cofactor>
</comment>
<dbReference type="Pfam" id="PF06733">
    <property type="entry name" value="DEAD_2"/>
    <property type="match status" value="1"/>
</dbReference>
<dbReference type="Pfam" id="PF13307">
    <property type="entry name" value="Helicase_C_2"/>
    <property type="match status" value="1"/>
</dbReference>
<dbReference type="InterPro" id="IPR013020">
    <property type="entry name" value="Rad3/Chl1-like"/>
</dbReference>
<keyword evidence="4" id="KW-0004">4Fe-4S</keyword>
<feature type="domain" description="Helicase ATP-binding" evidence="22">
    <location>
        <begin position="28"/>
        <end position="454"/>
    </location>
</feature>
<evidence type="ECO:0000256" key="18">
    <source>
        <dbReference type="ARBA" id="ARBA00044969"/>
    </source>
</evidence>
<evidence type="ECO:0000313" key="23">
    <source>
        <dbReference type="EMBL" id="KAG8176684.1"/>
    </source>
</evidence>
<dbReference type="SMART" id="SM00320">
    <property type="entry name" value="WD40"/>
    <property type="match status" value="6"/>
</dbReference>
<evidence type="ECO:0000256" key="20">
    <source>
        <dbReference type="ARBA" id="ARBA00082714"/>
    </source>
</evidence>
<keyword evidence="8" id="KW-0547">Nucleotide-binding</keyword>
<evidence type="ECO:0000256" key="14">
    <source>
        <dbReference type="ARBA" id="ARBA00023014"/>
    </source>
</evidence>
<evidence type="ECO:0000256" key="16">
    <source>
        <dbReference type="ARBA" id="ARBA00023235"/>
    </source>
</evidence>
<evidence type="ECO:0000256" key="6">
    <source>
        <dbReference type="ARBA" id="ARBA00022723"/>
    </source>
</evidence>
<comment type="catalytic activity">
    <reaction evidence="19">
        <text>ATP + H2O = ADP + phosphate + H(+)</text>
        <dbReference type="Rhea" id="RHEA:13065"/>
        <dbReference type="ChEBI" id="CHEBI:15377"/>
        <dbReference type="ChEBI" id="CHEBI:15378"/>
        <dbReference type="ChEBI" id="CHEBI:30616"/>
        <dbReference type="ChEBI" id="CHEBI:43474"/>
        <dbReference type="ChEBI" id="CHEBI:456216"/>
        <dbReference type="EC" id="5.6.2.3"/>
    </reaction>
</comment>
<evidence type="ECO:0000256" key="10">
    <source>
        <dbReference type="ARBA" id="ARBA00022801"/>
    </source>
</evidence>
<proteinExistence type="inferred from homology"/>
<dbReference type="SUPFAM" id="SSF52540">
    <property type="entry name" value="P-loop containing nucleoside triphosphate hydrolases"/>
    <property type="match status" value="2"/>
</dbReference>
<gene>
    <name evidence="23" type="ORF">JTE90_002676</name>
</gene>
<dbReference type="PROSITE" id="PS00690">
    <property type="entry name" value="DEAH_ATP_HELICASE"/>
    <property type="match status" value="1"/>
</dbReference>
<dbReference type="InterPro" id="IPR014013">
    <property type="entry name" value="Helic_SF1/SF2_ATP-bd_DinG/Rad3"/>
</dbReference>
<comment type="caution">
    <text evidence="23">The sequence shown here is derived from an EMBL/GenBank/DDBJ whole genome shotgun (WGS) entry which is preliminary data.</text>
</comment>
<feature type="repeat" description="WD" evidence="21">
    <location>
        <begin position="902"/>
        <end position="944"/>
    </location>
</feature>
<keyword evidence="13" id="KW-0408">Iron</keyword>
<evidence type="ECO:0000256" key="15">
    <source>
        <dbReference type="ARBA" id="ARBA00023204"/>
    </source>
</evidence>
<dbReference type="InterPro" id="IPR001680">
    <property type="entry name" value="WD40_rpt"/>
</dbReference>
<evidence type="ECO:0000256" key="13">
    <source>
        <dbReference type="ARBA" id="ARBA00023004"/>
    </source>
</evidence>
<dbReference type="InterPro" id="IPR036322">
    <property type="entry name" value="WD40_repeat_dom_sf"/>
</dbReference>
<dbReference type="Gene3D" id="2.130.10.10">
    <property type="entry name" value="YVTN repeat-like/Quinoprotein amine dehydrogenase"/>
    <property type="match status" value="2"/>
</dbReference>
<dbReference type="FunFam" id="3.40.50.300:FF:000731">
    <property type="entry name" value="Fanconi anemia group J protein homolog"/>
    <property type="match status" value="1"/>
</dbReference>
<dbReference type="EMBL" id="JAFNEN010000856">
    <property type="protein sequence ID" value="KAG8176684.1"/>
    <property type="molecule type" value="Genomic_DNA"/>
</dbReference>
<dbReference type="InterPro" id="IPR006554">
    <property type="entry name" value="Helicase-like_DEXD_c2"/>
</dbReference>
<evidence type="ECO:0000256" key="17">
    <source>
        <dbReference type="ARBA" id="ARBA00023242"/>
    </source>
</evidence>
<dbReference type="SMART" id="SM00491">
    <property type="entry name" value="HELICc2"/>
    <property type="match status" value="1"/>
</dbReference>
<keyword evidence="15" id="KW-0234">DNA repair</keyword>
<organism evidence="23 24">
    <name type="scientific">Oedothorax gibbosus</name>
    <dbReference type="NCBI Taxonomy" id="931172"/>
    <lineage>
        <taxon>Eukaryota</taxon>
        <taxon>Metazoa</taxon>
        <taxon>Ecdysozoa</taxon>
        <taxon>Arthropoda</taxon>
        <taxon>Chelicerata</taxon>
        <taxon>Arachnida</taxon>
        <taxon>Araneae</taxon>
        <taxon>Araneomorphae</taxon>
        <taxon>Entelegynae</taxon>
        <taxon>Araneoidea</taxon>
        <taxon>Linyphiidae</taxon>
        <taxon>Erigoninae</taxon>
        <taxon>Oedothorax</taxon>
    </lineage>
</organism>